<comment type="caution">
    <text evidence="1">The sequence shown here is derived from an EMBL/GenBank/DDBJ whole genome shotgun (WGS) entry which is preliminary data.</text>
</comment>
<proteinExistence type="predicted"/>
<dbReference type="Proteomes" id="UP001341820">
    <property type="component" value="Unassembled WGS sequence"/>
</dbReference>
<sequence>MNEKDAHRFSSRHRAELEQDRVCGCFFCIKVFDPKEIYEWIDDNQTAICPYCGVDSVIGESSGFPITELFLKRLNDDWF</sequence>
<accession>A0ABU6NKY7</accession>
<keyword evidence="2" id="KW-1185">Reference proteome</keyword>
<evidence type="ECO:0000313" key="1">
    <source>
        <dbReference type="EMBL" id="MED4128119.1"/>
    </source>
</evidence>
<dbReference type="EMBL" id="JAROAS010000011">
    <property type="protein sequence ID" value="MED4128119.1"/>
    <property type="molecule type" value="Genomic_DNA"/>
</dbReference>
<protein>
    <submittedName>
        <fullName evidence="1">Cytoplasmic protein</fullName>
    </submittedName>
</protein>
<name>A0ABU6NKY7_9BACI</name>
<evidence type="ECO:0000313" key="2">
    <source>
        <dbReference type="Proteomes" id="UP001341820"/>
    </source>
</evidence>
<organism evidence="1 2">
    <name type="scientific">Shouchella miscanthi</name>
    <dbReference type="NCBI Taxonomy" id="2598861"/>
    <lineage>
        <taxon>Bacteria</taxon>
        <taxon>Bacillati</taxon>
        <taxon>Bacillota</taxon>
        <taxon>Bacilli</taxon>
        <taxon>Bacillales</taxon>
        <taxon>Bacillaceae</taxon>
        <taxon>Shouchella</taxon>
    </lineage>
</organism>
<gene>
    <name evidence="1" type="ORF">P5F74_08275</name>
</gene>
<reference evidence="1 2" key="1">
    <citation type="submission" date="2023-03" db="EMBL/GenBank/DDBJ databases">
        <title>Bacillus Genome Sequencing.</title>
        <authorList>
            <person name="Dunlap C."/>
        </authorList>
    </citation>
    <scope>NUCLEOTIDE SEQUENCE [LARGE SCALE GENOMIC DNA]</scope>
    <source>
        <strain evidence="1 2">B-4107</strain>
    </source>
</reference>